<accession>A0AAE2ZJD7</accession>
<dbReference type="GO" id="GO:0010181">
    <property type="term" value="F:FMN binding"/>
    <property type="evidence" value="ECO:0007669"/>
    <property type="project" value="InterPro"/>
</dbReference>
<dbReference type="SUPFAM" id="SSF50475">
    <property type="entry name" value="FMN-binding split barrel"/>
    <property type="match status" value="1"/>
</dbReference>
<feature type="domain" description="Flavin reductase like" evidence="2">
    <location>
        <begin position="8"/>
        <end position="153"/>
    </location>
</feature>
<dbReference type="InterPro" id="IPR012349">
    <property type="entry name" value="Split_barrel_FMN-bd"/>
</dbReference>
<organism evidence="3 4">
    <name type="scientific">Flavimaribacter sediminis</name>
    <dbReference type="NCBI Taxonomy" id="2865987"/>
    <lineage>
        <taxon>Bacteria</taxon>
        <taxon>Pseudomonadati</taxon>
        <taxon>Pseudomonadota</taxon>
        <taxon>Alphaproteobacteria</taxon>
        <taxon>Hyphomicrobiales</taxon>
        <taxon>Rhizobiaceae</taxon>
        <taxon>Flavimaribacter</taxon>
    </lineage>
</organism>
<evidence type="ECO:0000313" key="3">
    <source>
        <dbReference type="EMBL" id="MBW8637331.1"/>
    </source>
</evidence>
<keyword evidence="1" id="KW-0560">Oxidoreductase</keyword>
<proteinExistence type="predicted"/>
<dbReference type="Pfam" id="PF01613">
    <property type="entry name" value="Flavin_Reduct"/>
    <property type="match status" value="1"/>
</dbReference>
<dbReference type="GO" id="GO:0042602">
    <property type="term" value="F:riboflavin reductase (NADPH) activity"/>
    <property type="evidence" value="ECO:0007669"/>
    <property type="project" value="TreeGrafter"/>
</dbReference>
<dbReference type="InterPro" id="IPR002563">
    <property type="entry name" value="Flavin_Rdtase-like_dom"/>
</dbReference>
<protein>
    <submittedName>
        <fullName evidence="3">Flavin reductase family protein</fullName>
    </submittedName>
</protein>
<evidence type="ECO:0000313" key="4">
    <source>
        <dbReference type="Proteomes" id="UP001196509"/>
    </source>
</evidence>
<comment type="caution">
    <text evidence="3">The sequence shown here is derived from an EMBL/GenBank/DDBJ whole genome shotgun (WGS) entry which is preliminary data.</text>
</comment>
<sequence length="161" mass="17534">MSDFRLAMRGLCQTVGIVTTVDRGQCRGMTASSITSVSMDPPSVLVSVNKDASIHSAITSSRRFSVNFLSDVQEDLSRIFSSEIPGEERFLHGEWVKEDGCPPELVGALSVISCDLETTSTFATHTIFLGCVRTVRLSNAGYPLVYMQGRYHPLREKGAAA</sequence>
<dbReference type="PANTHER" id="PTHR30466">
    <property type="entry name" value="FLAVIN REDUCTASE"/>
    <property type="match status" value="1"/>
</dbReference>
<keyword evidence="4" id="KW-1185">Reference proteome</keyword>
<dbReference type="Proteomes" id="UP001196509">
    <property type="component" value="Unassembled WGS sequence"/>
</dbReference>
<dbReference type="InterPro" id="IPR050268">
    <property type="entry name" value="NADH-dep_flavin_reductase"/>
</dbReference>
<dbReference type="EMBL" id="JAICBX010000002">
    <property type="protein sequence ID" value="MBW8637331.1"/>
    <property type="molecule type" value="Genomic_DNA"/>
</dbReference>
<dbReference type="Gene3D" id="2.30.110.10">
    <property type="entry name" value="Electron Transport, Fmn-binding Protein, Chain A"/>
    <property type="match status" value="1"/>
</dbReference>
<dbReference type="SMART" id="SM00903">
    <property type="entry name" value="Flavin_Reduct"/>
    <property type="match status" value="1"/>
</dbReference>
<dbReference type="PANTHER" id="PTHR30466:SF1">
    <property type="entry name" value="FMN REDUCTASE (NADH) RUTF"/>
    <property type="match status" value="1"/>
</dbReference>
<name>A0AAE2ZJD7_9HYPH</name>
<reference evidence="3" key="1">
    <citation type="submission" date="2021-08" db="EMBL/GenBank/DDBJ databases">
        <title>Hoeflea bacterium WL0058 sp. nov., isolated from the sediment.</title>
        <authorList>
            <person name="Wang L."/>
            <person name="Zhang D."/>
        </authorList>
    </citation>
    <scope>NUCLEOTIDE SEQUENCE</scope>
    <source>
        <strain evidence="3">WL0058</strain>
    </source>
</reference>
<evidence type="ECO:0000256" key="1">
    <source>
        <dbReference type="ARBA" id="ARBA00023002"/>
    </source>
</evidence>
<evidence type="ECO:0000259" key="2">
    <source>
        <dbReference type="SMART" id="SM00903"/>
    </source>
</evidence>
<gene>
    <name evidence="3" type="ORF">K1W69_09040</name>
</gene>
<dbReference type="AlphaFoldDB" id="A0AAE2ZJD7"/>